<protein>
    <recommendedName>
        <fullName evidence="1">ATPase dynein-related AAA domain-containing protein</fullName>
    </recommendedName>
</protein>
<dbReference type="Pfam" id="PF07728">
    <property type="entry name" value="AAA_5"/>
    <property type="match status" value="1"/>
</dbReference>
<dbReference type="Gene3D" id="3.40.50.300">
    <property type="entry name" value="P-loop containing nucleotide triphosphate hydrolases"/>
    <property type="match status" value="1"/>
</dbReference>
<reference evidence="2" key="1">
    <citation type="submission" date="2020-10" db="EMBL/GenBank/DDBJ databases">
        <title>Taxonomic study of unclassified bacteria belonging to the class Ktedonobacteria.</title>
        <authorList>
            <person name="Yabe S."/>
            <person name="Wang C.M."/>
            <person name="Zheng Y."/>
            <person name="Sakai Y."/>
            <person name="Cavaletti L."/>
            <person name="Monciardini P."/>
            <person name="Donadio S."/>
        </authorList>
    </citation>
    <scope>NUCLEOTIDE SEQUENCE</scope>
    <source>
        <strain evidence="2">SOSP1-1</strain>
    </source>
</reference>
<dbReference type="GO" id="GO:0005524">
    <property type="term" value="F:ATP binding"/>
    <property type="evidence" value="ECO:0007669"/>
    <property type="project" value="InterPro"/>
</dbReference>
<accession>A0A8J3I7L9</accession>
<evidence type="ECO:0000313" key="3">
    <source>
        <dbReference type="Proteomes" id="UP000612362"/>
    </source>
</evidence>
<evidence type="ECO:0000259" key="1">
    <source>
        <dbReference type="Pfam" id="PF07728"/>
    </source>
</evidence>
<dbReference type="EMBL" id="BNJF01000004">
    <property type="protein sequence ID" value="GHO48961.1"/>
    <property type="molecule type" value="Genomic_DNA"/>
</dbReference>
<sequence>MVREVTIEGNVIVLAEPVHVPEHSFIGRDEELSLCRIAWGVNAQGDDFVADEKPPLHFRLQGAPGLGKNELVYEIARKLKKPLYIIQGHEELTPEDLALVLTPDPMNAVNDGIPLILRASPLATALYDGGLFFFDEINRVPERALSPLSSVLDGRQSIYSALTGIHIGARDEEAQKNFRFCCALNPGLSQAGHLLPEYIEQRTLPVIELYRPPFEDLRMILQKSLNPTQEFLEGFENWYQQNQKAEISVRQALALMNYAMSYEQQVGRAMHKATIFEKIAGIFLGRRL</sequence>
<dbReference type="InterPro" id="IPR050764">
    <property type="entry name" value="CbbQ/NirQ/NorQ/GpvN"/>
</dbReference>
<dbReference type="AlphaFoldDB" id="A0A8J3I7L9"/>
<keyword evidence="3" id="KW-1185">Reference proteome</keyword>
<dbReference type="Proteomes" id="UP000612362">
    <property type="component" value="Unassembled WGS sequence"/>
</dbReference>
<name>A0A8J3I7L9_9CHLR</name>
<dbReference type="PANTHER" id="PTHR42759">
    <property type="entry name" value="MOXR FAMILY PROTEIN"/>
    <property type="match status" value="1"/>
</dbReference>
<dbReference type="SUPFAM" id="SSF52540">
    <property type="entry name" value="P-loop containing nucleoside triphosphate hydrolases"/>
    <property type="match status" value="1"/>
</dbReference>
<comment type="caution">
    <text evidence="2">The sequence shown here is derived from an EMBL/GenBank/DDBJ whole genome shotgun (WGS) entry which is preliminary data.</text>
</comment>
<dbReference type="RefSeq" id="WP_220198095.1">
    <property type="nucleotide sequence ID" value="NZ_BNJF01000004.1"/>
</dbReference>
<organism evidence="2 3">
    <name type="scientific">Ktedonospora formicarum</name>
    <dbReference type="NCBI Taxonomy" id="2778364"/>
    <lineage>
        <taxon>Bacteria</taxon>
        <taxon>Bacillati</taxon>
        <taxon>Chloroflexota</taxon>
        <taxon>Ktedonobacteria</taxon>
        <taxon>Ktedonobacterales</taxon>
        <taxon>Ktedonobacteraceae</taxon>
        <taxon>Ktedonospora</taxon>
    </lineage>
</organism>
<gene>
    <name evidence="2" type="ORF">KSX_71240</name>
</gene>
<dbReference type="GO" id="GO:0016887">
    <property type="term" value="F:ATP hydrolysis activity"/>
    <property type="evidence" value="ECO:0007669"/>
    <property type="project" value="InterPro"/>
</dbReference>
<dbReference type="InterPro" id="IPR027417">
    <property type="entry name" value="P-loop_NTPase"/>
</dbReference>
<proteinExistence type="predicted"/>
<dbReference type="InterPro" id="IPR011704">
    <property type="entry name" value="ATPase_dyneun-rel_AAA"/>
</dbReference>
<dbReference type="PANTHER" id="PTHR42759:SF6">
    <property type="entry name" value="REGULATORY PROTEIN-RELATED"/>
    <property type="match status" value="1"/>
</dbReference>
<feature type="domain" description="ATPase dynein-related AAA" evidence="1">
    <location>
        <begin position="59"/>
        <end position="187"/>
    </location>
</feature>
<evidence type="ECO:0000313" key="2">
    <source>
        <dbReference type="EMBL" id="GHO48961.1"/>
    </source>
</evidence>